<gene>
    <name evidence="1" type="ORF">H1W37_19640</name>
</gene>
<protein>
    <submittedName>
        <fullName evidence="1">Uncharacterized protein</fullName>
    </submittedName>
</protein>
<dbReference type="EMBL" id="JACEON010000027">
    <property type="protein sequence ID" value="MBA4613877.1"/>
    <property type="molecule type" value="Genomic_DNA"/>
</dbReference>
<dbReference type="RefSeq" id="WP_181762075.1">
    <property type="nucleotide sequence ID" value="NZ_BMCR01000012.1"/>
</dbReference>
<evidence type="ECO:0000313" key="1">
    <source>
        <dbReference type="EMBL" id="MBA4613877.1"/>
    </source>
</evidence>
<comment type="caution">
    <text evidence="1">The sequence shown here is derived from an EMBL/GenBank/DDBJ whole genome shotgun (WGS) entry which is preliminary data.</text>
</comment>
<name>A0A838XVW7_9HYPH</name>
<dbReference type="Proteomes" id="UP000559404">
    <property type="component" value="Unassembled WGS sequence"/>
</dbReference>
<accession>A0A838XVW7</accession>
<evidence type="ECO:0000313" key="2">
    <source>
        <dbReference type="Proteomes" id="UP000559404"/>
    </source>
</evidence>
<keyword evidence="2" id="KW-1185">Reference proteome</keyword>
<dbReference type="AlphaFoldDB" id="A0A838XVW7"/>
<sequence length="121" mass="13709">MTVYESKLTLGNFTPKGTGSSPHIYITPFYRDLPADVFGGRTRNDPAPRTIRLEFGSLVTDTDVPTDKGGRPRLFFRDRRFVREFFDRTGAAPGDSVLFQRLSPYHLRLSLRTTTGRIVTP</sequence>
<reference evidence="1 2" key="1">
    <citation type="submission" date="2020-07" db="EMBL/GenBank/DDBJ databases">
        <authorList>
            <person name="Li M."/>
        </authorList>
    </citation>
    <scope>NUCLEOTIDE SEQUENCE [LARGE SCALE GENOMIC DNA]</scope>
    <source>
        <strain evidence="1 2">DSM 23284</strain>
    </source>
</reference>
<organism evidence="1 2">
    <name type="scientific">Stappia taiwanensis</name>
    <dbReference type="NCBI Taxonomy" id="992267"/>
    <lineage>
        <taxon>Bacteria</taxon>
        <taxon>Pseudomonadati</taxon>
        <taxon>Pseudomonadota</taxon>
        <taxon>Alphaproteobacteria</taxon>
        <taxon>Hyphomicrobiales</taxon>
        <taxon>Stappiaceae</taxon>
        <taxon>Stappia</taxon>
    </lineage>
</organism>
<proteinExistence type="predicted"/>
<reference evidence="1 2" key="2">
    <citation type="submission" date="2020-08" db="EMBL/GenBank/DDBJ databases">
        <title>Stappia taiwanensis sp. nov., isolated from a coastal thermal spring.</title>
        <authorList>
            <person name="Kampfer P."/>
        </authorList>
    </citation>
    <scope>NUCLEOTIDE SEQUENCE [LARGE SCALE GENOMIC DNA]</scope>
    <source>
        <strain evidence="1 2">DSM 23284</strain>
    </source>
</reference>